<keyword evidence="2" id="KW-0723">Serine/threonine-protein kinase</keyword>
<dbReference type="Gene3D" id="3.30.200.20">
    <property type="entry name" value="Phosphorylase Kinase, domain 1"/>
    <property type="match status" value="1"/>
</dbReference>
<dbReference type="AlphaFoldDB" id="A0A366KAE7"/>
<evidence type="ECO:0000259" key="1">
    <source>
        <dbReference type="PROSITE" id="PS50011"/>
    </source>
</evidence>
<name>A0A366KAE7_9BIFI</name>
<dbReference type="InterPro" id="IPR000719">
    <property type="entry name" value="Prot_kinase_dom"/>
</dbReference>
<protein>
    <submittedName>
        <fullName evidence="2">Serine/threonine protein kinase</fullName>
    </submittedName>
</protein>
<dbReference type="Proteomes" id="UP000252345">
    <property type="component" value="Unassembled WGS sequence"/>
</dbReference>
<dbReference type="GO" id="GO:0004674">
    <property type="term" value="F:protein serine/threonine kinase activity"/>
    <property type="evidence" value="ECO:0007669"/>
    <property type="project" value="UniProtKB-KW"/>
</dbReference>
<accession>A0A366KAE7</accession>
<keyword evidence="2" id="KW-0418">Kinase</keyword>
<evidence type="ECO:0000313" key="2">
    <source>
        <dbReference type="EMBL" id="RBP98706.1"/>
    </source>
</evidence>
<comment type="caution">
    <text evidence="2">The sequence shown here is derived from an EMBL/GenBank/DDBJ whole genome shotgun (WGS) entry which is preliminary data.</text>
</comment>
<organism evidence="2 3">
    <name type="scientific">Bifidobacterium xylocopae</name>
    <dbReference type="NCBI Taxonomy" id="2493119"/>
    <lineage>
        <taxon>Bacteria</taxon>
        <taxon>Bacillati</taxon>
        <taxon>Actinomycetota</taxon>
        <taxon>Actinomycetes</taxon>
        <taxon>Bifidobacteriales</taxon>
        <taxon>Bifidobacteriaceae</taxon>
        <taxon>Bifidobacterium</taxon>
    </lineage>
</organism>
<feature type="non-terminal residue" evidence="2">
    <location>
        <position position="111"/>
    </location>
</feature>
<dbReference type="SUPFAM" id="SSF56112">
    <property type="entry name" value="Protein kinase-like (PK-like)"/>
    <property type="match status" value="1"/>
</dbReference>
<evidence type="ECO:0000313" key="3">
    <source>
        <dbReference type="Proteomes" id="UP000252345"/>
    </source>
</evidence>
<dbReference type="InterPro" id="IPR011009">
    <property type="entry name" value="Kinase-like_dom_sf"/>
</dbReference>
<dbReference type="GO" id="GO:0005524">
    <property type="term" value="F:ATP binding"/>
    <property type="evidence" value="ECO:0007669"/>
    <property type="project" value="InterPro"/>
</dbReference>
<feature type="domain" description="Protein kinase" evidence="1">
    <location>
        <begin position="18"/>
        <end position="111"/>
    </location>
</feature>
<keyword evidence="2" id="KW-0808">Transferase</keyword>
<gene>
    <name evidence="2" type="ORF">CRD59_07690</name>
</gene>
<sequence>MARVVALNLQTGDEVGGYTLIAPLGGGSMGSFWRARDDGGVEYAMKILRDSLAEDATGATDGQALAARTSARERLRREAMALRRNTPPGVCVLVDIDLAASLPFFVTYLVL</sequence>
<dbReference type="EMBL" id="PDCH01000075">
    <property type="protein sequence ID" value="RBP98706.1"/>
    <property type="molecule type" value="Genomic_DNA"/>
</dbReference>
<proteinExistence type="predicted"/>
<keyword evidence="3" id="KW-1185">Reference proteome</keyword>
<dbReference type="PROSITE" id="PS50011">
    <property type="entry name" value="PROTEIN_KINASE_DOM"/>
    <property type="match status" value="1"/>
</dbReference>
<reference evidence="2 3" key="1">
    <citation type="submission" date="2017-10" db="EMBL/GenBank/DDBJ databases">
        <title>Bifidobacterium xylocopum sp. nov. and Bifidobacterium aemilianum sp. nov., from the carpenter bee (Xylocopa violacea) digestive tract.</title>
        <authorList>
            <person name="Alberoni D."/>
            <person name="Baffoni L."/>
            <person name="Di Gioia D."/>
            <person name="Gaggia F."/>
            <person name="Biavati B."/>
        </authorList>
    </citation>
    <scope>NUCLEOTIDE SEQUENCE [LARGE SCALE GENOMIC DNA]</scope>
    <source>
        <strain evidence="2 3">XV2</strain>
    </source>
</reference>